<protein>
    <submittedName>
        <fullName evidence="1">Uncharacterized protein</fullName>
    </submittedName>
</protein>
<dbReference type="Proteomes" id="UP000002519">
    <property type="component" value="Chromosome"/>
</dbReference>
<reference evidence="1 2" key="1">
    <citation type="journal article" date="2001" name="Nature">
        <title>Genome sequence of enterohaemorrhagic Escherichia coli O157:H7.</title>
        <authorList>
            <person name="Perna N.T."/>
            <person name="Plunkett G.III."/>
            <person name="Burland V."/>
            <person name="Mau B."/>
            <person name="Glasner J.D."/>
            <person name="Rose D.J."/>
            <person name="Mayhew G.F."/>
            <person name="Evans P.S."/>
            <person name="Gregor J."/>
            <person name="Kirkpatrick H.A."/>
            <person name="Posfai G."/>
            <person name="Hackett J."/>
            <person name="Klink S."/>
            <person name="Boutin A."/>
            <person name="Shao Y."/>
            <person name="Miller L."/>
            <person name="Grotbeck E.J."/>
            <person name="Davis N.W."/>
            <person name="Lim A."/>
            <person name="Dimalanta E."/>
            <person name="Potamousis K."/>
            <person name="Apodaca J."/>
            <person name="Anantharaman T.S."/>
            <person name="Lin J."/>
            <person name="Yen G."/>
            <person name="Schwartz D.C."/>
            <person name="Welch R.A."/>
            <person name="Blattner F.R."/>
        </authorList>
    </citation>
    <scope>NUCLEOTIDE SEQUENCE [LARGE SCALE GENOMIC DNA]</scope>
    <source>
        <strain evidence="2">O157:H7 / EDL933 / ATCC 700927 / EHEC</strain>
    </source>
</reference>
<sequence length="9" mass="1107">MTYTFMLSN</sequence>
<accession>Q8X4G1</accession>
<gene>
    <name evidence="1" type="ordered locus">Z2947</name>
</gene>
<evidence type="ECO:0000313" key="1">
    <source>
        <dbReference type="EMBL" id="AAG56883.1"/>
    </source>
</evidence>
<organism evidence="1 2">
    <name type="scientific">Escherichia coli O157:H7</name>
    <dbReference type="NCBI Taxonomy" id="83334"/>
    <lineage>
        <taxon>Bacteria</taxon>
        <taxon>Pseudomonadati</taxon>
        <taxon>Pseudomonadota</taxon>
        <taxon>Gammaproteobacteria</taxon>
        <taxon>Enterobacterales</taxon>
        <taxon>Enterobacteriaceae</taxon>
        <taxon>Escherichia</taxon>
    </lineage>
</organism>
<dbReference type="EMBL" id="AE005174">
    <property type="protein sequence ID" value="AAG56883.1"/>
    <property type="molecule type" value="Genomic_DNA"/>
</dbReference>
<dbReference type="PIR" id="G85802">
    <property type="entry name" value="G85802"/>
</dbReference>
<evidence type="ECO:0000313" key="2">
    <source>
        <dbReference type="Proteomes" id="UP000002519"/>
    </source>
</evidence>
<name>Q8X4G1_ECO57</name>
<proteinExistence type="predicted"/>
<dbReference type="KEGG" id="ece:Z2947"/>